<feature type="non-terminal residue" evidence="2">
    <location>
        <position position="326"/>
    </location>
</feature>
<feature type="region of interest" description="Disordered" evidence="1">
    <location>
        <begin position="230"/>
        <end position="254"/>
    </location>
</feature>
<dbReference type="EMBL" id="HACG01020908">
    <property type="protein sequence ID" value="CEK67773.1"/>
    <property type="molecule type" value="Transcribed_RNA"/>
</dbReference>
<feature type="compositionally biased region" description="Basic and acidic residues" evidence="1">
    <location>
        <begin position="18"/>
        <end position="28"/>
    </location>
</feature>
<feature type="region of interest" description="Disordered" evidence="1">
    <location>
        <begin position="304"/>
        <end position="326"/>
    </location>
</feature>
<organism evidence="2">
    <name type="scientific">Arion vulgaris</name>
    <dbReference type="NCBI Taxonomy" id="1028688"/>
    <lineage>
        <taxon>Eukaryota</taxon>
        <taxon>Metazoa</taxon>
        <taxon>Spiralia</taxon>
        <taxon>Lophotrochozoa</taxon>
        <taxon>Mollusca</taxon>
        <taxon>Gastropoda</taxon>
        <taxon>Heterobranchia</taxon>
        <taxon>Euthyneura</taxon>
        <taxon>Panpulmonata</taxon>
        <taxon>Eupulmonata</taxon>
        <taxon>Stylommatophora</taxon>
        <taxon>Helicina</taxon>
        <taxon>Arionoidea</taxon>
        <taxon>Arionidae</taxon>
        <taxon>Arion</taxon>
    </lineage>
</organism>
<feature type="region of interest" description="Disordered" evidence="1">
    <location>
        <begin position="130"/>
        <end position="155"/>
    </location>
</feature>
<proteinExistence type="predicted"/>
<feature type="region of interest" description="Disordered" evidence="1">
    <location>
        <begin position="1"/>
        <end position="94"/>
    </location>
</feature>
<evidence type="ECO:0000313" key="2">
    <source>
        <dbReference type="EMBL" id="CEK67773.1"/>
    </source>
</evidence>
<name>A0A0B6ZGT6_9EUPU</name>
<feature type="compositionally biased region" description="Polar residues" evidence="1">
    <location>
        <begin position="1"/>
        <end position="12"/>
    </location>
</feature>
<feature type="compositionally biased region" description="Basic and acidic residues" evidence="1">
    <location>
        <begin position="231"/>
        <end position="254"/>
    </location>
</feature>
<evidence type="ECO:0000256" key="1">
    <source>
        <dbReference type="SAM" id="MobiDB-lite"/>
    </source>
</evidence>
<dbReference type="AlphaFoldDB" id="A0A0B6ZGT6"/>
<feature type="compositionally biased region" description="Polar residues" evidence="1">
    <location>
        <begin position="56"/>
        <end position="66"/>
    </location>
</feature>
<accession>A0A0B6ZGT6</accession>
<gene>
    <name evidence="2" type="primary">ORF63836</name>
</gene>
<feature type="compositionally biased region" description="Low complexity" evidence="1">
    <location>
        <begin position="134"/>
        <end position="148"/>
    </location>
</feature>
<feature type="non-terminal residue" evidence="2">
    <location>
        <position position="1"/>
    </location>
</feature>
<sequence>SECEGDSTTSISKKAKRDGHGGTHDTGHHLTKRTLSLPGKHTQEEDLHSTGKYPQLFNQTPSTVSVDQDPRSNHPPLAAQHPALCVPPPSKASMTSEHAHLGVIQMNPQTSRSRNHETLASLRPTSIEVKRDYTSSSSTSTVKSPTLSYGTQVSKNQKQVPFTHLPDNNTMDMTKSYEINKLDISKLPETCTTNTNISLCTPSQQKAMSNSPSQHQKKSFIMPHTNALSRTRTDNPESFVEHSKENVNTEKTTTEECSPAILEYDIHKPALRPTVPLTSYLSTMKQRLSEQLLENSSSVLETKTISETLLEPNKLSQTGKEVSETK</sequence>
<reference evidence="2" key="1">
    <citation type="submission" date="2014-12" db="EMBL/GenBank/DDBJ databases">
        <title>Insight into the proteome of Arion vulgaris.</title>
        <authorList>
            <person name="Aradska J."/>
            <person name="Bulat T."/>
            <person name="Smidak R."/>
            <person name="Sarate P."/>
            <person name="Gangsoo J."/>
            <person name="Sialana F."/>
            <person name="Bilban M."/>
            <person name="Lubec G."/>
        </authorList>
    </citation>
    <scope>NUCLEOTIDE SEQUENCE</scope>
    <source>
        <tissue evidence="2">Skin</tissue>
    </source>
</reference>
<protein>
    <submittedName>
        <fullName evidence="2">Uncharacterized protein</fullName>
    </submittedName>
</protein>